<feature type="region of interest" description="Disordered" evidence="1">
    <location>
        <begin position="316"/>
        <end position="428"/>
    </location>
</feature>
<proteinExistence type="predicted"/>
<dbReference type="STRING" id="1081105.A0A167KL87"/>
<evidence type="ECO:0000256" key="2">
    <source>
        <dbReference type="SAM" id="Phobius"/>
    </source>
</evidence>
<comment type="caution">
    <text evidence="4">The sequence shown here is derived from an EMBL/GenBank/DDBJ whole genome shotgun (WGS) entry which is preliminary data.</text>
</comment>
<evidence type="ECO:0000313" key="5">
    <source>
        <dbReference type="Proteomes" id="UP000243498"/>
    </source>
</evidence>
<organism evidence="4 5">
    <name type="scientific">Metarhizium rileyi (strain RCEF 4871)</name>
    <name type="common">Nomuraea rileyi</name>
    <dbReference type="NCBI Taxonomy" id="1649241"/>
    <lineage>
        <taxon>Eukaryota</taxon>
        <taxon>Fungi</taxon>
        <taxon>Dikarya</taxon>
        <taxon>Ascomycota</taxon>
        <taxon>Pezizomycotina</taxon>
        <taxon>Sordariomycetes</taxon>
        <taxon>Hypocreomycetidae</taxon>
        <taxon>Hypocreales</taxon>
        <taxon>Clavicipitaceae</taxon>
        <taxon>Metarhizium</taxon>
    </lineage>
</organism>
<keyword evidence="2" id="KW-0812">Transmembrane</keyword>
<sequence>MPDGYSQLLCFPTVLTFFCLFTFAHSGPTANENALQEVKRNSNPLGINWSPAPAPEDGPPFSAGALRDTKYLPVQIGGIVAAYGVSLVLVAITLLSLAKKRREHIQAGNEDAEFDEPKDLYDIESPTDAYPSHRLHPQVPVTRSEIPHFSHSSPINTHLNDNNLPRLTPYTYPPPVSSACHPGPGSLVEQSTVAADKGMAPSQLEDMYRHVLEHEDSKQRGIVLETPVYPKPKQQRGSGSGKSATALSGKDKNKPTKLTLGADNEGKPQSKASSFFSALRSPRKKTLRGVNISSPIMSFQSATIPRHESREMNAIPRRNYAPPPPPPIPTDQVPFGAQMRSSGASPTPGLPFKSSRSIDERINVHLGPSTSSTAGRSEADPESATSQTPLVGLPSSPKAKATLPSLPPTPKPGVRFQRNNAPSAVRTGGKLPLRAYEPALASPSAMPQMTKQTVFERRGPLSPSTGKTPITAGAVPYSPYQPFTPLVPVTPSLVTKEDRRRMKRMVPKTPTTQLVKSSDEMW</sequence>
<dbReference type="EMBL" id="AZHC01000001">
    <property type="protein sequence ID" value="OAA51869.1"/>
    <property type="molecule type" value="Genomic_DNA"/>
</dbReference>
<keyword evidence="3" id="KW-0732">Signal</keyword>
<dbReference type="Proteomes" id="UP000243498">
    <property type="component" value="Unassembled WGS sequence"/>
</dbReference>
<dbReference type="AlphaFoldDB" id="A0A167KL87"/>
<accession>A0A167KL87</accession>
<feature type="compositionally biased region" description="Polar residues" evidence="1">
    <location>
        <begin position="235"/>
        <end position="246"/>
    </location>
</feature>
<feature type="signal peptide" evidence="3">
    <location>
        <begin position="1"/>
        <end position="26"/>
    </location>
</feature>
<reference evidence="4 5" key="1">
    <citation type="journal article" date="2016" name="Genome Biol. Evol.">
        <title>Divergent and convergent evolution of fungal pathogenicity.</title>
        <authorList>
            <person name="Shang Y."/>
            <person name="Xiao G."/>
            <person name="Zheng P."/>
            <person name="Cen K."/>
            <person name="Zhan S."/>
            <person name="Wang C."/>
        </authorList>
    </citation>
    <scope>NUCLEOTIDE SEQUENCE [LARGE SCALE GENOMIC DNA]</scope>
    <source>
        <strain evidence="4 5">RCEF 4871</strain>
    </source>
</reference>
<feature type="region of interest" description="Disordered" evidence="1">
    <location>
        <begin position="494"/>
        <end position="522"/>
    </location>
</feature>
<protein>
    <submittedName>
        <fullName evidence="4">Uncharacterized protein</fullName>
    </submittedName>
</protein>
<feature type="chain" id="PRO_5007889474" evidence="3">
    <location>
        <begin position="27"/>
        <end position="522"/>
    </location>
</feature>
<evidence type="ECO:0000313" key="4">
    <source>
        <dbReference type="EMBL" id="OAA51869.1"/>
    </source>
</evidence>
<keyword evidence="2" id="KW-1133">Transmembrane helix</keyword>
<keyword evidence="2" id="KW-0472">Membrane</keyword>
<dbReference type="OMA" id="EDMYKHV"/>
<keyword evidence="5" id="KW-1185">Reference proteome</keyword>
<gene>
    <name evidence="4" type="ORF">NOR_00462</name>
</gene>
<feature type="region of interest" description="Disordered" evidence="1">
    <location>
        <begin position="215"/>
        <end position="286"/>
    </location>
</feature>
<feature type="transmembrane region" description="Helical" evidence="2">
    <location>
        <begin position="76"/>
        <end position="97"/>
    </location>
</feature>
<evidence type="ECO:0000256" key="3">
    <source>
        <dbReference type="SAM" id="SignalP"/>
    </source>
</evidence>
<dbReference type="OrthoDB" id="4524805at2759"/>
<evidence type="ECO:0000256" key="1">
    <source>
        <dbReference type="SAM" id="MobiDB-lite"/>
    </source>
</evidence>
<name>A0A167KL87_METRR</name>